<evidence type="ECO:0000259" key="3">
    <source>
        <dbReference type="Pfam" id="PF25917"/>
    </source>
</evidence>
<dbReference type="Pfam" id="PF25954">
    <property type="entry name" value="Beta-barrel_RND_2"/>
    <property type="match status" value="1"/>
</dbReference>
<reference evidence="6 7" key="1">
    <citation type="journal article" date="2018" name="Aquat. Microb. Ecol.">
        <title>Gammaproteobacterial methanotrophs dominate.</title>
        <authorList>
            <person name="Rissanen A.J."/>
            <person name="Saarenheimo J."/>
            <person name="Tiirola M."/>
            <person name="Peura S."/>
            <person name="Aalto S.L."/>
            <person name="Karvinen A."/>
            <person name="Nykanen H."/>
        </authorList>
    </citation>
    <scope>NUCLEOTIDE SEQUENCE [LARGE SCALE GENOMIC DNA]</scope>
    <source>
        <strain evidence="6">AMbin10</strain>
    </source>
</reference>
<evidence type="ECO:0000256" key="1">
    <source>
        <dbReference type="ARBA" id="ARBA00009477"/>
    </source>
</evidence>
<dbReference type="GO" id="GO:0015562">
    <property type="term" value="F:efflux transmembrane transporter activity"/>
    <property type="evidence" value="ECO:0007669"/>
    <property type="project" value="TreeGrafter"/>
</dbReference>
<accession>A0A2W4TC20</accession>
<dbReference type="NCBIfam" id="TIGR01730">
    <property type="entry name" value="RND_mfp"/>
    <property type="match status" value="1"/>
</dbReference>
<dbReference type="AlphaFoldDB" id="A0A2W4TC20"/>
<sequence>MKRRYGCTFLIAALLLTGLTAWGIHKRIKAHADLEVSTKANARLTVAVTRPQPSPASNELVLPANVQAFLETPIYARTNGYLKKWYADIGTKVKAGALLAELETPEVDQQLHQTQAAEAQAAANLDIAQKTNDRWQALLKTHYVSQQEADQYAAQLHAREADLRAAKADVQRLRAMQSFKQVRAPFDGTVTARLVDVGALITDGTSQQLFRLAQAHLLRVYVHVPQSYSAGVHIGLDAELLIPEHPAGHFVGKVVHTAGAIDPASRTLYTEVQIPNPKGELLPGAFGRVRFTLQDTTPSMMIPATALLFRAQGTQVAIVGEQGKVRLQAIKLGRDLGPTLEVTEGLKTEDRVVSNPPDSISDGEMVEVTGGL</sequence>
<dbReference type="Pfam" id="PF25917">
    <property type="entry name" value="BSH_RND"/>
    <property type="match status" value="1"/>
</dbReference>
<feature type="domain" description="CusB-like beta-barrel" evidence="4">
    <location>
        <begin position="221"/>
        <end position="292"/>
    </location>
</feature>
<organism evidence="6 7">
    <name type="scientific">Candidatus Methylumidiphilus alinenensis</name>
    <dbReference type="NCBI Taxonomy" id="2202197"/>
    <lineage>
        <taxon>Bacteria</taxon>
        <taxon>Pseudomonadati</taxon>
        <taxon>Pseudomonadota</taxon>
        <taxon>Gammaproteobacteria</taxon>
        <taxon>Methylococcales</taxon>
        <taxon>Candidatus Methylumidiphilus</taxon>
    </lineage>
</organism>
<comment type="similarity">
    <text evidence="1">Belongs to the membrane fusion protein (MFP) (TC 8.A.1) family.</text>
</comment>
<dbReference type="Gene3D" id="2.40.30.170">
    <property type="match status" value="1"/>
</dbReference>
<dbReference type="InterPro" id="IPR006143">
    <property type="entry name" value="RND_pump_MFP"/>
</dbReference>
<evidence type="ECO:0000259" key="2">
    <source>
        <dbReference type="Pfam" id="PF25876"/>
    </source>
</evidence>
<dbReference type="SUPFAM" id="SSF111369">
    <property type="entry name" value="HlyD-like secretion proteins"/>
    <property type="match status" value="1"/>
</dbReference>
<dbReference type="Proteomes" id="UP000249396">
    <property type="component" value="Unassembled WGS sequence"/>
</dbReference>
<feature type="domain" description="YknX-like C-terminal permuted SH3-like" evidence="5">
    <location>
        <begin position="301"/>
        <end position="368"/>
    </location>
</feature>
<proteinExistence type="inferred from homology"/>
<dbReference type="Gene3D" id="2.40.420.20">
    <property type="match status" value="1"/>
</dbReference>
<gene>
    <name evidence="6" type="ORF">DM484_10130</name>
</gene>
<feature type="domain" description="Multidrug resistance protein MdtA-like barrel-sandwich hybrid" evidence="3">
    <location>
        <begin position="74"/>
        <end position="208"/>
    </location>
</feature>
<dbReference type="InterPro" id="IPR058637">
    <property type="entry name" value="YknX-like_C"/>
</dbReference>
<dbReference type="InterPro" id="IPR058792">
    <property type="entry name" value="Beta-barrel_RND_2"/>
</dbReference>
<protein>
    <submittedName>
        <fullName evidence="6">Efflux transporter periplasmic adaptor subunit</fullName>
    </submittedName>
</protein>
<feature type="domain" description="Multidrug resistance protein MdtA-like alpha-helical hairpin" evidence="2">
    <location>
        <begin position="110"/>
        <end position="171"/>
    </location>
</feature>
<evidence type="ECO:0000259" key="4">
    <source>
        <dbReference type="Pfam" id="PF25954"/>
    </source>
</evidence>
<dbReference type="InterPro" id="IPR058624">
    <property type="entry name" value="MdtA-like_HH"/>
</dbReference>
<evidence type="ECO:0000313" key="7">
    <source>
        <dbReference type="Proteomes" id="UP000249396"/>
    </source>
</evidence>
<dbReference type="Pfam" id="PF25876">
    <property type="entry name" value="HH_MFP_RND"/>
    <property type="match status" value="1"/>
</dbReference>
<dbReference type="InterPro" id="IPR058625">
    <property type="entry name" value="MdtA-like_BSH"/>
</dbReference>
<dbReference type="Pfam" id="PF25989">
    <property type="entry name" value="YknX_C"/>
    <property type="match status" value="1"/>
</dbReference>
<evidence type="ECO:0000259" key="5">
    <source>
        <dbReference type="Pfam" id="PF25989"/>
    </source>
</evidence>
<dbReference type="Gene3D" id="1.10.287.470">
    <property type="entry name" value="Helix hairpin bin"/>
    <property type="match status" value="1"/>
</dbReference>
<dbReference type="Gene3D" id="2.40.50.100">
    <property type="match status" value="1"/>
</dbReference>
<name>A0A2W4TC20_9GAMM</name>
<dbReference type="GO" id="GO:1990281">
    <property type="term" value="C:efflux pump complex"/>
    <property type="evidence" value="ECO:0007669"/>
    <property type="project" value="TreeGrafter"/>
</dbReference>
<dbReference type="PANTHER" id="PTHR30469:SF37">
    <property type="entry name" value="RAGD PROTEIN"/>
    <property type="match status" value="1"/>
</dbReference>
<evidence type="ECO:0000313" key="6">
    <source>
        <dbReference type="EMBL" id="PZN80297.1"/>
    </source>
</evidence>
<comment type="caution">
    <text evidence="6">The sequence shown here is derived from an EMBL/GenBank/DDBJ whole genome shotgun (WGS) entry which is preliminary data.</text>
</comment>
<dbReference type="PANTHER" id="PTHR30469">
    <property type="entry name" value="MULTIDRUG RESISTANCE PROTEIN MDTA"/>
    <property type="match status" value="1"/>
</dbReference>
<dbReference type="EMBL" id="QJPH01000286">
    <property type="protein sequence ID" value="PZN80297.1"/>
    <property type="molecule type" value="Genomic_DNA"/>
</dbReference>